<reference evidence="1 2" key="1">
    <citation type="submission" date="2015-06" db="EMBL/GenBank/DDBJ databases">
        <title>The Genome Sequence of Enterococcus durans 4EA1.</title>
        <authorList>
            <consortium name="The Broad Institute Genomics Platform"/>
            <consortium name="The Broad Institute Genome Sequencing Center for Infectious Disease"/>
            <person name="Earl A.M."/>
            <person name="Van Tyne D."/>
            <person name="Lebreton F."/>
            <person name="Saavedra J.T."/>
            <person name="Gilmore M.S."/>
            <person name="Manson Mcguire A."/>
            <person name="Clock S."/>
            <person name="Crupain M."/>
            <person name="Rangan U."/>
            <person name="Young S."/>
            <person name="Abouelleil A."/>
            <person name="Cao P."/>
            <person name="Chapman S.B."/>
            <person name="Griggs A."/>
            <person name="Priest M."/>
            <person name="Shea T."/>
            <person name="Wortman J."/>
            <person name="Nusbaum C."/>
            <person name="Birren B."/>
        </authorList>
    </citation>
    <scope>NUCLEOTIDE SEQUENCE [LARGE SCALE GENOMIC DNA]</scope>
    <source>
        <strain evidence="1 2">4EA1</strain>
    </source>
</reference>
<protein>
    <submittedName>
        <fullName evidence="1">Uncharacterized protein</fullName>
    </submittedName>
</protein>
<evidence type="ECO:0000313" key="2">
    <source>
        <dbReference type="Proteomes" id="UP000252797"/>
    </source>
</evidence>
<dbReference type="EMBL" id="LEPB01000004">
    <property type="protein sequence ID" value="RCA11012.1"/>
    <property type="molecule type" value="Genomic_DNA"/>
</dbReference>
<gene>
    <name evidence="1" type="ORF">EA71_01767</name>
</gene>
<dbReference type="RefSeq" id="WP_113845840.1">
    <property type="nucleotide sequence ID" value="NZ_JAANZI010000006.1"/>
</dbReference>
<proteinExistence type="predicted"/>
<organism evidence="1 2">
    <name type="scientific">Enterococcus durans</name>
    <dbReference type="NCBI Taxonomy" id="53345"/>
    <lineage>
        <taxon>Bacteria</taxon>
        <taxon>Bacillati</taxon>
        <taxon>Bacillota</taxon>
        <taxon>Bacilli</taxon>
        <taxon>Lactobacillales</taxon>
        <taxon>Enterococcaceae</taxon>
        <taxon>Enterococcus</taxon>
    </lineage>
</organism>
<sequence>MKKIWQYGRTGGKELEVSDDFPIQVPFTDVAPLKDIKLEDQFFIPTENRWKEIINGLDREKLDNLASLFAVLEKQNSVLEQRTNSYSTQLTDTQLALTEVYETMIGGETK</sequence>
<dbReference type="AlphaFoldDB" id="A0A367CF79"/>
<dbReference type="Proteomes" id="UP000252797">
    <property type="component" value="Unassembled WGS sequence"/>
</dbReference>
<name>A0A367CF79_9ENTE</name>
<evidence type="ECO:0000313" key="1">
    <source>
        <dbReference type="EMBL" id="RCA11012.1"/>
    </source>
</evidence>
<comment type="caution">
    <text evidence="1">The sequence shown here is derived from an EMBL/GenBank/DDBJ whole genome shotgun (WGS) entry which is preliminary data.</text>
</comment>
<accession>A0A367CF79</accession>